<proteinExistence type="inferred from homology"/>
<dbReference type="Gene3D" id="3.50.50.60">
    <property type="entry name" value="FAD/NAD(P)-binding domain"/>
    <property type="match status" value="2"/>
</dbReference>
<evidence type="ECO:0000259" key="7">
    <source>
        <dbReference type="PROSITE" id="PS50206"/>
    </source>
</evidence>
<dbReference type="GO" id="GO:0016491">
    <property type="term" value="F:oxidoreductase activity"/>
    <property type="evidence" value="ECO:0007669"/>
    <property type="project" value="UniProtKB-KW"/>
</dbReference>
<dbReference type="SUPFAM" id="SSF75169">
    <property type="entry name" value="DsrEFH-like"/>
    <property type="match status" value="1"/>
</dbReference>
<dbReference type="InterPro" id="IPR036868">
    <property type="entry name" value="TusA-like_sf"/>
</dbReference>
<dbReference type="SMART" id="SM00450">
    <property type="entry name" value="RHOD"/>
    <property type="match status" value="1"/>
</dbReference>
<dbReference type="InterPro" id="IPR036188">
    <property type="entry name" value="FAD/NAD-bd_sf"/>
</dbReference>
<dbReference type="AlphaFoldDB" id="A0A1M4V6L4"/>
<accession>A0A1M4V6L4</accession>
<dbReference type="PROSITE" id="PS50206">
    <property type="entry name" value="RHODANESE_3"/>
    <property type="match status" value="1"/>
</dbReference>
<evidence type="ECO:0000313" key="9">
    <source>
        <dbReference type="Proteomes" id="UP000184423"/>
    </source>
</evidence>
<dbReference type="InterPro" id="IPR036873">
    <property type="entry name" value="Rhodanese-like_dom_sf"/>
</dbReference>
<dbReference type="EMBL" id="FQVG01000010">
    <property type="protein sequence ID" value="SHE64631.1"/>
    <property type="molecule type" value="Genomic_DNA"/>
</dbReference>
<dbReference type="PRINTS" id="PR00368">
    <property type="entry name" value="FADPNR"/>
</dbReference>
<keyword evidence="5" id="KW-0560">Oxidoreductase</keyword>
<keyword evidence="3" id="KW-0285">Flavoprotein</keyword>
<dbReference type="PRINTS" id="PR00411">
    <property type="entry name" value="PNDRDTASEI"/>
</dbReference>
<dbReference type="InterPro" id="IPR001455">
    <property type="entry name" value="TusA-like"/>
</dbReference>
<evidence type="ECO:0000256" key="6">
    <source>
        <dbReference type="ARBA" id="ARBA00023284"/>
    </source>
</evidence>
<dbReference type="InterPro" id="IPR016156">
    <property type="entry name" value="FAD/NAD-linked_Rdtase_dimer_sf"/>
</dbReference>
<sequence>MSKRVLIVGGVAGGASAAARLRRLDENIEIIMFERGGYISFANCGLPYYIGETIKERQNLLVQTEEGMEQRFNIDVRTHSEVTKIFRDTKEVEVVSNGKTYREKYDYLILSPGAAPFVPPIEGVNLDGIYTLRNMEDVDRIKEHVTKNKPNKAVVIGGGYVGIEMAENLKHIGVDVTLVEAADQVMGPLDFEMAKMIEKHMIDNGVKLIVGDAVEKFEKNNGLELTLKSGKKLNADMVVMAIGVRPETKLAKEAGLEIGERGGIKVDAHMRTSDPYIYAVGDAIEVEDYINGANTLIPLAGPANKQGRIAADNICGRESVYKGTQGTSIIKVFDLTAASTGNNEKILKRQGIPYVKSYTHSGSHAGYYPGAFVMTIKILFSPEDGKILGAQIVGRDGVDKRIDVIATAIRAGMTVYDLEELELAYAPPYSSAKDPVNMAGFTAANILKGDMKIIHADELKDINKDEYFIVDVRTDVEYEGGHLEGAVNIPVDELRKRINEIPKDKKIIVYCKIGLRGYVAYRILAQKGYDVYNLSGGYDLVLAYNMKYGEGPKLNDEMTRFEPMEEKKEVKPSGNTIKVDACGLQCPGPIMRVKKEIERINEGDVLEIHVTDSGFTTDIKAWCERTGNTLIGVEKTCCDYVAYVMKGKKEESKAQPVNVELPQGKTMVVFSGDLDKAIASFIIANGAAAMGRPVTMFFTFWGLNILRKDTAVKVNKTFIEKMFAKMMPRGSKKLALSKMNMGGIGAKMIRGIMKKKNISSLEELIEQAKANGVKLVACAMSMDVMGIKKEELIDGVEIGGVAAYLGEAEQSNVNLFI</sequence>
<dbReference type="Pfam" id="PF07992">
    <property type="entry name" value="Pyr_redox_2"/>
    <property type="match status" value="1"/>
</dbReference>
<dbReference type="SUPFAM" id="SSF52821">
    <property type="entry name" value="Rhodanese/Cell cycle control phosphatase"/>
    <property type="match status" value="1"/>
</dbReference>
<dbReference type="SUPFAM" id="SSF51905">
    <property type="entry name" value="FAD/NAD(P)-binding domain"/>
    <property type="match status" value="1"/>
</dbReference>
<dbReference type="SUPFAM" id="SSF64307">
    <property type="entry name" value="SirA-like"/>
    <property type="match status" value="1"/>
</dbReference>
<comment type="cofactor">
    <cofactor evidence="1">
        <name>FAD</name>
        <dbReference type="ChEBI" id="CHEBI:57692"/>
    </cofactor>
</comment>
<evidence type="ECO:0000256" key="5">
    <source>
        <dbReference type="ARBA" id="ARBA00023002"/>
    </source>
</evidence>
<dbReference type="InterPro" id="IPR023753">
    <property type="entry name" value="FAD/NAD-binding_dom"/>
</dbReference>
<evidence type="ECO:0000256" key="3">
    <source>
        <dbReference type="ARBA" id="ARBA00022630"/>
    </source>
</evidence>
<dbReference type="InterPro" id="IPR004099">
    <property type="entry name" value="Pyr_nucl-diS_OxRdtase_dimer"/>
</dbReference>
<gene>
    <name evidence="8" type="ORF">SAMN02746091_00827</name>
</gene>
<dbReference type="Gene3D" id="3.40.250.10">
    <property type="entry name" value="Rhodanese-like domain"/>
    <property type="match status" value="1"/>
</dbReference>
<comment type="similarity">
    <text evidence="2">Belongs to the class-III pyridine nucleotide-disulfide oxidoreductase family.</text>
</comment>
<dbReference type="PANTHER" id="PTHR43429">
    <property type="entry name" value="PYRIDINE NUCLEOTIDE-DISULFIDE OXIDOREDUCTASE DOMAIN-CONTAINING"/>
    <property type="match status" value="1"/>
</dbReference>
<dbReference type="Gene3D" id="3.30.110.40">
    <property type="entry name" value="TusA-like domain"/>
    <property type="match status" value="1"/>
</dbReference>
<evidence type="ECO:0000256" key="2">
    <source>
        <dbReference type="ARBA" id="ARBA00009130"/>
    </source>
</evidence>
<dbReference type="Proteomes" id="UP000184423">
    <property type="component" value="Unassembled WGS sequence"/>
</dbReference>
<dbReference type="InterPro" id="IPR027396">
    <property type="entry name" value="DsrEFH-like"/>
</dbReference>
<dbReference type="Pfam" id="PF02852">
    <property type="entry name" value="Pyr_redox_dim"/>
    <property type="match status" value="1"/>
</dbReference>
<dbReference type="PROSITE" id="PS01148">
    <property type="entry name" value="UPF0033"/>
    <property type="match status" value="1"/>
</dbReference>
<dbReference type="Pfam" id="PF00581">
    <property type="entry name" value="Rhodanese"/>
    <property type="match status" value="1"/>
</dbReference>
<dbReference type="CDD" id="cd01524">
    <property type="entry name" value="RHOD_Pyr_redox"/>
    <property type="match status" value="1"/>
</dbReference>
<dbReference type="InterPro" id="IPR032836">
    <property type="entry name" value="DsrE2-like"/>
</dbReference>
<dbReference type="RefSeq" id="WP_073248033.1">
    <property type="nucleotide sequence ID" value="NZ_FQVG01000010.1"/>
</dbReference>
<protein>
    <submittedName>
        <fullName evidence="8">NADPH-dependent 2,4-dienoyl-CoA reductase, sulfur reductase</fullName>
    </submittedName>
</protein>
<keyword evidence="4" id="KW-0274">FAD</keyword>
<dbReference type="InterPro" id="IPR050260">
    <property type="entry name" value="FAD-bd_OxRdtase"/>
</dbReference>
<keyword evidence="9" id="KW-1185">Reference proteome</keyword>
<dbReference type="Pfam" id="PF01206">
    <property type="entry name" value="TusA"/>
    <property type="match status" value="1"/>
</dbReference>
<keyword evidence="6" id="KW-0676">Redox-active center</keyword>
<evidence type="ECO:0000313" key="8">
    <source>
        <dbReference type="EMBL" id="SHE64631.1"/>
    </source>
</evidence>
<name>A0A1M4V6L4_9CLOT</name>
<feature type="domain" description="Rhodanese" evidence="7">
    <location>
        <begin position="463"/>
        <end position="550"/>
    </location>
</feature>
<organism evidence="8 9">
    <name type="scientific">Caloramator proteoclasticus DSM 10124</name>
    <dbReference type="NCBI Taxonomy" id="1121262"/>
    <lineage>
        <taxon>Bacteria</taxon>
        <taxon>Bacillati</taxon>
        <taxon>Bacillota</taxon>
        <taxon>Clostridia</taxon>
        <taxon>Eubacteriales</taxon>
        <taxon>Clostridiaceae</taxon>
        <taxon>Caloramator</taxon>
    </lineage>
</organism>
<dbReference type="PANTHER" id="PTHR43429:SF1">
    <property type="entry name" value="NAD(P)H SULFUR OXIDOREDUCTASE (COA-DEPENDENT)"/>
    <property type="match status" value="1"/>
</dbReference>
<dbReference type="InterPro" id="IPR001763">
    <property type="entry name" value="Rhodanese-like_dom"/>
</dbReference>
<dbReference type="Gene3D" id="3.40.1260.10">
    <property type="entry name" value="DsrEFH-like"/>
    <property type="match status" value="1"/>
</dbReference>
<reference evidence="9" key="1">
    <citation type="submission" date="2016-11" db="EMBL/GenBank/DDBJ databases">
        <authorList>
            <person name="Varghese N."/>
            <person name="Submissions S."/>
        </authorList>
    </citation>
    <scope>NUCLEOTIDE SEQUENCE [LARGE SCALE GENOMIC DNA]</scope>
    <source>
        <strain evidence="9">DSM 10124</strain>
    </source>
</reference>
<evidence type="ECO:0000256" key="1">
    <source>
        <dbReference type="ARBA" id="ARBA00001974"/>
    </source>
</evidence>
<dbReference type="Pfam" id="PF13686">
    <property type="entry name" value="DrsE_2"/>
    <property type="match status" value="1"/>
</dbReference>
<evidence type="ECO:0000256" key="4">
    <source>
        <dbReference type="ARBA" id="ARBA00022827"/>
    </source>
</evidence>
<dbReference type="SUPFAM" id="SSF55424">
    <property type="entry name" value="FAD/NAD-linked reductases, dimerisation (C-terminal) domain"/>
    <property type="match status" value="1"/>
</dbReference>